<accession>A0A2P5DV03</accession>
<gene>
    <name evidence="2" type="ORF">TorRG33x02_240900</name>
</gene>
<dbReference type="EMBL" id="JXTC01000247">
    <property type="protein sequence ID" value="PON77118.1"/>
    <property type="molecule type" value="Genomic_DNA"/>
</dbReference>
<keyword evidence="1" id="KW-0732">Signal</keyword>
<comment type="caution">
    <text evidence="2">The sequence shown here is derived from an EMBL/GenBank/DDBJ whole genome shotgun (WGS) entry which is preliminary data.</text>
</comment>
<feature type="chain" id="PRO_5015155798" evidence="1">
    <location>
        <begin position="21"/>
        <end position="66"/>
    </location>
</feature>
<feature type="signal peptide" evidence="1">
    <location>
        <begin position="1"/>
        <end position="20"/>
    </location>
</feature>
<dbReference type="InParanoid" id="A0A2P5DV03"/>
<evidence type="ECO:0000313" key="2">
    <source>
        <dbReference type="EMBL" id="PON77118.1"/>
    </source>
</evidence>
<protein>
    <submittedName>
        <fullName evidence="2">Uncharacterized protein</fullName>
    </submittedName>
</protein>
<proteinExistence type="predicted"/>
<keyword evidence="3" id="KW-1185">Reference proteome</keyword>
<reference evidence="3" key="1">
    <citation type="submission" date="2016-06" db="EMBL/GenBank/DDBJ databases">
        <title>Parallel loss of symbiosis genes in relatives of nitrogen-fixing non-legume Parasponia.</title>
        <authorList>
            <person name="Van Velzen R."/>
            <person name="Holmer R."/>
            <person name="Bu F."/>
            <person name="Rutten L."/>
            <person name="Van Zeijl A."/>
            <person name="Liu W."/>
            <person name="Santuari L."/>
            <person name="Cao Q."/>
            <person name="Sharma T."/>
            <person name="Shen D."/>
            <person name="Roswanjaya Y."/>
            <person name="Wardhani T."/>
            <person name="Kalhor M.S."/>
            <person name="Jansen J."/>
            <person name="Van den Hoogen J."/>
            <person name="Gungor B."/>
            <person name="Hartog M."/>
            <person name="Hontelez J."/>
            <person name="Verver J."/>
            <person name="Yang W.-C."/>
            <person name="Schijlen E."/>
            <person name="Repin R."/>
            <person name="Schilthuizen M."/>
            <person name="Schranz E."/>
            <person name="Heidstra R."/>
            <person name="Miyata K."/>
            <person name="Fedorova E."/>
            <person name="Kohlen W."/>
            <person name="Bisseling T."/>
            <person name="Smit S."/>
            <person name="Geurts R."/>
        </authorList>
    </citation>
    <scope>NUCLEOTIDE SEQUENCE [LARGE SCALE GENOMIC DNA]</scope>
    <source>
        <strain evidence="3">cv. RG33-2</strain>
    </source>
</reference>
<dbReference type="AlphaFoldDB" id="A0A2P5DV03"/>
<dbReference type="Proteomes" id="UP000237000">
    <property type="component" value="Unassembled WGS sequence"/>
</dbReference>
<evidence type="ECO:0000256" key="1">
    <source>
        <dbReference type="SAM" id="SignalP"/>
    </source>
</evidence>
<organism evidence="2 3">
    <name type="scientific">Trema orientale</name>
    <name type="common">Charcoal tree</name>
    <name type="synonym">Celtis orientalis</name>
    <dbReference type="NCBI Taxonomy" id="63057"/>
    <lineage>
        <taxon>Eukaryota</taxon>
        <taxon>Viridiplantae</taxon>
        <taxon>Streptophyta</taxon>
        <taxon>Embryophyta</taxon>
        <taxon>Tracheophyta</taxon>
        <taxon>Spermatophyta</taxon>
        <taxon>Magnoliopsida</taxon>
        <taxon>eudicotyledons</taxon>
        <taxon>Gunneridae</taxon>
        <taxon>Pentapetalae</taxon>
        <taxon>rosids</taxon>
        <taxon>fabids</taxon>
        <taxon>Rosales</taxon>
        <taxon>Cannabaceae</taxon>
        <taxon>Trema</taxon>
    </lineage>
</organism>
<sequence>MVFSHPKLLFGLVLNCFGRASVHQVNCLVNYLSQKFLWKFLLMKHGFCHLHHSLILSLRCSFSCRV</sequence>
<name>A0A2P5DV03_TREOI</name>
<evidence type="ECO:0000313" key="3">
    <source>
        <dbReference type="Proteomes" id="UP000237000"/>
    </source>
</evidence>